<keyword evidence="3 4" id="KW-0067">ATP-binding</keyword>
<dbReference type="EMBL" id="JAAKGU010000012">
    <property type="protein sequence ID" value="NGM84821.1"/>
    <property type="molecule type" value="Genomic_DNA"/>
</dbReference>
<keyword evidence="2 4" id="KW-0547">Nucleotide-binding</keyword>
<accession>A0A6M1PXB3</accession>
<evidence type="ECO:0000256" key="5">
    <source>
        <dbReference type="RuleBase" id="RU361279"/>
    </source>
</evidence>
<dbReference type="PANTHER" id="PTHR23407">
    <property type="entry name" value="ATPASE INHIBITOR/5-FORMYLTETRAHYDROFOLATE CYCLO-LIGASE"/>
    <property type="match status" value="1"/>
</dbReference>
<dbReference type="GO" id="GO:0046872">
    <property type="term" value="F:metal ion binding"/>
    <property type="evidence" value="ECO:0007669"/>
    <property type="project" value="UniProtKB-KW"/>
</dbReference>
<dbReference type="InterPro" id="IPR024185">
    <property type="entry name" value="FTHF_cligase-like_sf"/>
</dbReference>
<comment type="catalytic activity">
    <reaction evidence="5">
        <text>(6S)-5-formyl-5,6,7,8-tetrahydrofolate + ATP = (6R)-5,10-methenyltetrahydrofolate + ADP + phosphate</text>
        <dbReference type="Rhea" id="RHEA:10488"/>
        <dbReference type="ChEBI" id="CHEBI:30616"/>
        <dbReference type="ChEBI" id="CHEBI:43474"/>
        <dbReference type="ChEBI" id="CHEBI:57455"/>
        <dbReference type="ChEBI" id="CHEBI:57457"/>
        <dbReference type="ChEBI" id="CHEBI:456216"/>
        <dbReference type="EC" id="6.3.3.2"/>
    </reaction>
</comment>
<dbReference type="AlphaFoldDB" id="A0A6M1PXB3"/>
<evidence type="ECO:0000313" key="7">
    <source>
        <dbReference type="Proteomes" id="UP000480151"/>
    </source>
</evidence>
<dbReference type="InterPro" id="IPR002698">
    <property type="entry name" value="FTHF_cligase"/>
</dbReference>
<evidence type="ECO:0000313" key="6">
    <source>
        <dbReference type="EMBL" id="NGM84821.1"/>
    </source>
</evidence>
<feature type="binding site" evidence="4">
    <location>
        <begin position="12"/>
        <end position="16"/>
    </location>
    <ligand>
        <name>ATP</name>
        <dbReference type="ChEBI" id="CHEBI:30616"/>
    </ligand>
</feature>
<dbReference type="Proteomes" id="UP000480151">
    <property type="component" value="Unassembled WGS sequence"/>
</dbReference>
<proteinExistence type="inferred from homology"/>
<evidence type="ECO:0000256" key="2">
    <source>
        <dbReference type="ARBA" id="ARBA00022741"/>
    </source>
</evidence>
<evidence type="ECO:0000256" key="4">
    <source>
        <dbReference type="PIRSR" id="PIRSR006806-1"/>
    </source>
</evidence>
<dbReference type="GO" id="GO:0030272">
    <property type="term" value="F:5-formyltetrahydrofolate cyclo-ligase activity"/>
    <property type="evidence" value="ECO:0007669"/>
    <property type="project" value="UniProtKB-EC"/>
</dbReference>
<feature type="binding site" evidence="4">
    <location>
        <position position="58"/>
    </location>
    <ligand>
        <name>substrate</name>
    </ligand>
</feature>
<comment type="cofactor">
    <cofactor evidence="5">
        <name>Mg(2+)</name>
        <dbReference type="ChEBI" id="CHEBI:18420"/>
    </cofactor>
</comment>
<dbReference type="PIRSF" id="PIRSF006806">
    <property type="entry name" value="FTHF_cligase"/>
    <property type="match status" value="1"/>
</dbReference>
<keyword evidence="7" id="KW-1185">Reference proteome</keyword>
<evidence type="ECO:0000256" key="1">
    <source>
        <dbReference type="ARBA" id="ARBA00010638"/>
    </source>
</evidence>
<name>A0A6M1PXB3_9BACL</name>
<comment type="similarity">
    <text evidence="1 5">Belongs to the 5-formyltetrahydrofolate cyclo-ligase family.</text>
</comment>
<dbReference type="PANTHER" id="PTHR23407:SF1">
    <property type="entry name" value="5-FORMYLTETRAHYDROFOLATE CYCLO-LIGASE"/>
    <property type="match status" value="1"/>
</dbReference>
<dbReference type="GO" id="GO:0005524">
    <property type="term" value="F:ATP binding"/>
    <property type="evidence" value="ECO:0007669"/>
    <property type="project" value="UniProtKB-KW"/>
</dbReference>
<evidence type="ECO:0000256" key="3">
    <source>
        <dbReference type="ARBA" id="ARBA00022840"/>
    </source>
</evidence>
<comment type="caution">
    <text evidence="6">The sequence shown here is derived from an EMBL/GenBank/DDBJ whole genome shotgun (WGS) entry which is preliminary data.</text>
</comment>
<keyword evidence="5" id="KW-0460">Magnesium</keyword>
<keyword evidence="5" id="KW-0479">Metal-binding</keyword>
<reference evidence="6 7" key="1">
    <citation type="submission" date="2020-02" db="EMBL/GenBank/DDBJ databases">
        <authorList>
            <person name="Gao J."/>
            <person name="Sun J."/>
        </authorList>
    </citation>
    <scope>NUCLEOTIDE SEQUENCE [LARGE SCALE GENOMIC DNA]</scope>
    <source>
        <strain evidence="6 7">7124</strain>
    </source>
</reference>
<dbReference type="GO" id="GO:0009396">
    <property type="term" value="P:folic acid-containing compound biosynthetic process"/>
    <property type="evidence" value="ECO:0007669"/>
    <property type="project" value="TreeGrafter"/>
</dbReference>
<dbReference type="InterPro" id="IPR037171">
    <property type="entry name" value="NagB/RpiA_transferase-like"/>
</dbReference>
<dbReference type="SUPFAM" id="SSF100950">
    <property type="entry name" value="NagB/RpiA/CoA transferase-like"/>
    <property type="match status" value="1"/>
</dbReference>
<feature type="binding site" evidence="4">
    <location>
        <begin position="142"/>
        <end position="150"/>
    </location>
    <ligand>
        <name>ATP</name>
        <dbReference type="ChEBI" id="CHEBI:30616"/>
    </ligand>
</feature>
<organism evidence="6 7">
    <name type="scientific">Paenibacillus apii</name>
    <dbReference type="NCBI Taxonomy" id="1850370"/>
    <lineage>
        <taxon>Bacteria</taxon>
        <taxon>Bacillati</taxon>
        <taxon>Bacillota</taxon>
        <taxon>Bacilli</taxon>
        <taxon>Bacillales</taxon>
        <taxon>Paenibacillaceae</taxon>
        <taxon>Paenibacillus</taxon>
    </lineage>
</organism>
<dbReference type="EC" id="6.3.3.2" evidence="5"/>
<dbReference type="Gene3D" id="3.40.50.10420">
    <property type="entry name" value="NagB/RpiA/CoA transferase-like"/>
    <property type="match status" value="1"/>
</dbReference>
<feature type="binding site" evidence="4">
    <location>
        <position position="63"/>
    </location>
    <ligand>
        <name>substrate</name>
    </ligand>
</feature>
<dbReference type="Pfam" id="PF01812">
    <property type="entry name" value="5-FTHF_cyc-lig"/>
    <property type="match status" value="1"/>
</dbReference>
<dbReference type="NCBIfam" id="TIGR02727">
    <property type="entry name" value="MTHFS_bact"/>
    <property type="match status" value="1"/>
</dbReference>
<protein>
    <recommendedName>
        <fullName evidence="5">5-formyltetrahydrofolate cyclo-ligase</fullName>
        <ecNumber evidence="5">6.3.3.2</ecNumber>
    </recommendedName>
</protein>
<sequence>MTHADLQLAAYKRELRRSAVSVRDGIPPARREELSSLVCQHAWQWLEENGADSVMVYVPFRSELDTRPLIERCWKTGRRVVLPRVHASSGEMTLHAVESWSELAPGTYGIPEPAENLSAVEKGSEPPVVFVPGLAFDARGGRLGYGRGYYDRLRARLYGASAPGAERKPVWIGLAYGAQVLNEVPMEAHDAFMDMLITEKGILHCTAEGKGIDAR</sequence>
<keyword evidence="6" id="KW-0436">Ligase</keyword>
<gene>
    <name evidence="6" type="ORF">G5B47_20680</name>
</gene>
<dbReference type="RefSeq" id="WP_165102234.1">
    <property type="nucleotide sequence ID" value="NZ_JAAKGU010000012.1"/>
</dbReference>
<dbReference type="GO" id="GO:0035999">
    <property type="term" value="P:tetrahydrofolate interconversion"/>
    <property type="evidence" value="ECO:0007669"/>
    <property type="project" value="TreeGrafter"/>
</dbReference>